<evidence type="ECO:0000313" key="3">
    <source>
        <dbReference type="EMBL" id="GIJ89915.1"/>
    </source>
</evidence>
<dbReference type="RefSeq" id="XP_043160661.1">
    <property type="nucleotide sequence ID" value="XM_043304726.1"/>
</dbReference>
<accession>A0A9P3BF26</accession>
<feature type="region of interest" description="Disordered" evidence="1">
    <location>
        <begin position="1422"/>
        <end position="1464"/>
    </location>
</feature>
<dbReference type="PANTHER" id="PTHR47839">
    <property type="entry name" value="DOMAIN PROTEIN, PUTATIVE (AFU_ORTHOLOGUE AFUA_6G04830)-RELATED"/>
    <property type="match status" value="1"/>
</dbReference>
<proteinExistence type="predicted"/>
<dbReference type="Pfam" id="PF12449">
    <property type="entry name" value="DUF3684"/>
    <property type="match status" value="1"/>
</dbReference>
<dbReference type="PANTHER" id="PTHR47839:SF1">
    <property type="entry name" value="DOMAIN PROTEIN, PUTATIVE (AFU_ORTHOLOGUE AFUA_6G04830)-RELATED"/>
    <property type="match status" value="1"/>
</dbReference>
<protein>
    <recommendedName>
        <fullName evidence="2">Sacsin/Nov domain-containing protein</fullName>
    </recommendedName>
</protein>
<dbReference type="Pfam" id="PF25794">
    <property type="entry name" value="SACS"/>
    <property type="match status" value="1"/>
</dbReference>
<evidence type="ECO:0000313" key="4">
    <source>
        <dbReference type="Proteomes" id="UP001043456"/>
    </source>
</evidence>
<dbReference type="Gene3D" id="3.30.565.10">
    <property type="entry name" value="Histidine kinase-like ATPase, C-terminal domain"/>
    <property type="match status" value="1"/>
</dbReference>
<feature type="domain" description="Sacsin/Nov" evidence="2">
    <location>
        <begin position="32"/>
        <end position="153"/>
    </location>
</feature>
<name>A0A9P3BF26_9EURO</name>
<gene>
    <name evidence="3" type="ORF">Asppvi_008861</name>
</gene>
<feature type="compositionally biased region" description="Polar residues" evidence="1">
    <location>
        <begin position="1497"/>
        <end position="1507"/>
    </location>
</feature>
<comment type="caution">
    <text evidence="3">The sequence shown here is derived from an EMBL/GenBank/DDBJ whole genome shotgun (WGS) entry which is preliminary data.</text>
</comment>
<feature type="region of interest" description="Disordered" evidence="1">
    <location>
        <begin position="1494"/>
        <end position="1544"/>
    </location>
</feature>
<feature type="compositionally biased region" description="Pro residues" evidence="1">
    <location>
        <begin position="1508"/>
        <end position="1525"/>
    </location>
</feature>
<evidence type="ECO:0000259" key="2">
    <source>
        <dbReference type="Pfam" id="PF25794"/>
    </source>
</evidence>
<dbReference type="OrthoDB" id="10031156at2759"/>
<evidence type="ECO:0000256" key="1">
    <source>
        <dbReference type="SAM" id="MobiDB-lite"/>
    </source>
</evidence>
<feature type="compositionally biased region" description="Basic and acidic residues" evidence="1">
    <location>
        <begin position="1529"/>
        <end position="1539"/>
    </location>
</feature>
<dbReference type="InterPro" id="IPR022155">
    <property type="entry name" value="DUF3684"/>
</dbReference>
<dbReference type="SUPFAM" id="SSF55874">
    <property type="entry name" value="ATPase domain of HSP90 chaperone/DNA topoisomerase II/histidine kinase"/>
    <property type="match status" value="1"/>
</dbReference>
<dbReference type="NCBIfam" id="NF047352">
    <property type="entry name" value="P_loop_sacsin"/>
    <property type="match status" value="1"/>
</dbReference>
<dbReference type="InterPro" id="IPR058210">
    <property type="entry name" value="SACS/Nov_dom"/>
</dbReference>
<keyword evidence="4" id="KW-1185">Reference proteome</keyword>
<dbReference type="EMBL" id="BHVY01000006">
    <property type="protein sequence ID" value="GIJ89915.1"/>
    <property type="molecule type" value="Genomic_DNA"/>
</dbReference>
<sequence length="1743" mass="194631">MAKNIDFNALKARTMGSGNDEEAVTVDTRGLISKVLARYSGKWTVLREMIQNAADANATKVTIKFETLPSTTVPLPASADQTTLLKHTISHHTLKRLLISNNGLPFSEKDWARLKRIADGNPDETKIGAFGVGFYSVFDDCEEPFVSSGKDAMAFYWKGNALFTRRLQLSEESNPETTFVLDYRNDTSPIPSLMQLCQFLSSSLTFVSLESIELWLDDWNLLRLVKKTAPSVNLTIPKDIETKTPQGLMKVTGITREVIQVDAAWMRVVEWNPNTSVFRLDGLRDTTGSLRTFFSRLAGQSTQENLAKVEKPDNISVSGDLTTVLKASVFLHISTASIQCSVGHSLSSELERATRKPPPKRTTLAILTPSYDTDVASEASTSRSEILSSILPTKAGRVFIGFPTHQTTGLNAHISAPSVIPTVERESIDLNTRYISKWNLEMLRAAGIVCRVAWSAEMASIKSRIMSKVDSSKPSKIRKDDIVGALPEAIYTANQFVFRESTPSSLLGQTIEDAFWTCNKNASIEVLSTCGIMPSHQARIAPKDLSFMDSIPVLPDELVSGAKDFVRKLTDFGLVTEVTVSDIKRELEASTLRPDQVIEFLGWLSRKATSGQLDSFSIQSLLSVAVANHEDSSGNLARLLVFGDINNFLNPQRIPVDLPVPSSVIPFKYTKSLSKQELEALGWTELETVPWIRWLVINAGNRDVLPPEQDITQTSSFSAQILPVLSKQWDNGLSQSSKQTIVTLLHSQTVIPTKLGMKRPPETYFSSVRLFDDLPVVHGLNSVKEKFLMALGVRKTVELGVIFERLLDNPQTSDGKSDNQRKWSHVDLIRYLASVRDDIPANDIKRLKNTSICTAEATGVSKPVGGKRYKLFELFEPKDSLRDLGLPILEWPGKYQPSSIEGKFLTMLGLRSIPAEPELIDIMAKAAAADDWVLHGKAMSYYISEYHTNGYANFDCSAVNVPFLPIEGARDLSTPGRCFTDEGATLFGFKILRRDLHPHAPKFGVKQHASMTSCLDYLIRHPPSTKRDARVLFKYLAGRVSELSARDIERTGNAQIVPITARDTVEQGSVIRRVAPKLCYLGEGEEYRDIFDFVDFGQEANFFLMAVGSKREPTKTELAYMLVKEPARISASFQSADKYLKLLRSLAEHLAVLRRDKELFTEMKRSAFLLASRDITSLAQGKVKSEDLLGSDDDEVEDQSIKEWTLTTAKDAVVVDDFQSFNLFKEHILAAPQEELLENFYSALGAVPLSGLVEERANWGAVGPDQRPAAKLHKLINERSRLFLHDQSPDSIRHDVRWLEKNLQVQVVNSISLTRSLKGRRVSHTQKRSAIITQNARTWILWICPGKYDLYEISQALVHLILVRPKLHSTLTLEMLLKTDLLELKARGYNVERILKQKAQEAKIAEDRRQKQLEEERQRLQEREAAWAKEQAQHQAQERETEAKSQSLMPGDFPDSPTNKEPNRNVQVEAAETLQERRPRGLFANLTKRFGLEGGRSNWNPLGGQSSPPQPAGTPEPTGTPPPPYSADDPQRPRPEEPAPVHPPHRLQTELLSAIQACRPHGSSSLYSRPETNEVTETKSYCDEKPSHDLEFVATLPCGINVLFVKTLADRSAFLSKNSAGINLFAALLIECASVFSLRKDSLSVFYDSGGKTIAFNRAGSIFCNYFYFQQLHEKELLQNQSADRSESMVYWWVILCHELAHNLVGDHSSAHSYYSESFVAQYFPKIAVKLANASKPKSGSSE</sequence>
<dbReference type="InterPro" id="IPR036890">
    <property type="entry name" value="HATPase_C_sf"/>
</dbReference>
<dbReference type="GeneID" id="67007471"/>
<organism evidence="3 4">
    <name type="scientific">Aspergillus pseudoviridinutans</name>
    <dbReference type="NCBI Taxonomy" id="1517512"/>
    <lineage>
        <taxon>Eukaryota</taxon>
        <taxon>Fungi</taxon>
        <taxon>Dikarya</taxon>
        <taxon>Ascomycota</taxon>
        <taxon>Pezizomycotina</taxon>
        <taxon>Eurotiomycetes</taxon>
        <taxon>Eurotiomycetidae</taxon>
        <taxon>Eurotiales</taxon>
        <taxon>Aspergillaceae</taxon>
        <taxon>Aspergillus</taxon>
        <taxon>Aspergillus subgen. Fumigati</taxon>
    </lineage>
</organism>
<dbReference type="Proteomes" id="UP001043456">
    <property type="component" value="Unassembled WGS sequence"/>
</dbReference>
<reference evidence="3 4" key="1">
    <citation type="submission" date="2018-10" db="EMBL/GenBank/DDBJ databases">
        <title>Pan-genome distribution and transcriptional activeness of fungal secondary metabolism genes in Aspergillus section Fumigati.</title>
        <authorList>
            <person name="Takahashi H."/>
            <person name="Umemura M."/>
            <person name="Ninomiya A."/>
            <person name="Kusuya Y."/>
            <person name="Urayama S."/>
            <person name="Shimizu M."/>
            <person name="Watanabe A."/>
            <person name="Kamei K."/>
            <person name="Yaguchi T."/>
            <person name="Hagiwara D."/>
        </authorList>
    </citation>
    <scope>NUCLEOTIDE SEQUENCE [LARGE SCALE GENOMIC DNA]</scope>
    <source>
        <strain evidence="3 4">IFM 55266</strain>
    </source>
</reference>